<dbReference type="InterPro" id="IPR012677">
    <property type="entry name" value="Nucleotide-bd_a/b_plait_sf"/>
</dbReference>
<feature type="region of interest" description="Disordered" evidence="2">
    <location>
        <begin position="1"/>
        <end position="40"/>
    </location>
</feature>
<dbReference type="GO" id="GO:0003723">
    <property type="term" value="F:RNA binding"/>
    <property type="evidence" value="ECO:0007669"/>
    <property type="project" value="UniProtKB-UniRule"/>
</dbReference>
<evidence type="ECO:0000256" key="2">
    <source>
        <dbReference type="SAM" id="MobiDB-lite"/>
    </source>
</evidence>
<dbReference type="SUPFAM" id="SSF54928">
    <property type="entry name" value="RNA-binding domain, RBD"/>
    <property type="match status" value="1"/>
</dbReference>
<dbReference type="Gene3D" id="3.30.70.330">
    <property type="match status" value="1"/>
</dbReference>
<dbReference type="InterPro" id="IPR000504">
    <property type="entry name" value="RRM_dom"/>
</dbReference>
<dbReference type="InterPro" id="IPR035979">
    <property type="entry name" value="RBD_domain_sf"/>
</dbReference>
<sequence>MVGQASARSRSFTPPGSGRVAMPSAPIKIKTARKAPTSNESPVPFKLLLANNNVSDMTARITPIGNEIDTIQPPIDQARERIDNACKEEAAAIQYTINLTSAEPWLPGNIANPRYLVRKQNLLIKNRGYKSKEIDSGIAEWETPTEFDKSATSYNNNTVGVAATSTAHQSVTTATDQTVATTHATATTHNSNTATPATQSMLHADPILAAIFARMPTVWITDLARRFTRAPRPINEQWFRRELMMAQLHYPGDFCLMIGNLSNQHTTLELTFAVLEKFVQYGEVYGAVFNHFDQITQTLKPYAILQFTDADDAMAAHLMLGSSRRHGHKIAGRTIRTAWSNQRRTLISFFLGEAVPSA</sequence>
<accession>A0AAN7VVC6</accession>
<reference evidence="4" key="1">
    <citation type="submission" date="2023-08" db="EMBL/GenBank/DDBJ databases">
        <title>Black Yeasts Isolated from many extreme environments.</title>
        <authorList>
            <person name="Coleine C."/>
            <person name="Stajich J.E."/>
            <person name="Selbmann L."/>
        </authorList>
    </citation>
    <scope>NUCLEOTIDE SEQUENCE</scope>
    <source>
        <strain evidence="4">CCFEE 5810</strain>
    </source>
</reference>
<dbReference type="AlphaFoldDB" id="A0AAN7VVC6"/>
<evidence type="ECO:0000256" key="1">
    <source>
        <dbReference type="PROSITE-ProRule" id="PRU00176"/>
    </source>
</evidence>
<evidence type="ECO:0000313" key="5">
    <source>
        <dbReference type="Proteomes" id="UP001310594"/>
    </source>
</evidence>
<dbReference type="EMBL" id="JAVRQU010000030">
    <property type="protein sequence ID" value="KAK5689640.1"/>
    <property type="molecule type" value="Genomic_DNA"/>
</dbReference>
<gene>
    <name evidence="4" type="ORF">LTR97_012814</name>
</gene>
<keyword evidence="1" id="KW-0694">RNA-binding</keyword>
<feature type="domain" description="RRM" evidence="3">
    <location>
        <begin position="254"/>
        <end position="342"/>
    </location>
</feature>
<dbReference type="PROSITE" id="PS50102">
    <property type="entry name" value="RRM"/>
    <property type="match status" value="1"/>
</dbReference>
<name>A0AAN7VVC6_9PEZI</name>
<evidence type="ECO:0000313" key="4">
    <source>
        <dbReference type="EMBL" id="KAK5689640.1"/>
    </source>
</evidence>
<proteinExistence type="predicted"/>
<dbReference type="Proteomes" id="UP001310594">
    <property type="component" value="Unassembled WGS sequence"/>
</dbReference>
<comment type="caution">
    <text evidence="4">The sequence shown here is derived from an EMBL/GenBank/DDBJ whole genome shotgun (WGS) entry which is preliminary data.</text>
</comment>
<organism evidence="4 5">
    <name type="scientific">Elasticomyces elasticus</name>
    <dbReference type="NCBI Taxonomy" id="574655"/>
    <lineage>
        <taxon>Eukaryota</taxon>
        <taxon>Fungi</taxon>
        <taxon>Dikarya</taxon>
        <taxon>Ascomycota</taxon>
        <taxon>Pezizomycotina</taxon>
        <taxon>Dothideomycetes</taxon>
        <taxon>Dothideomycetidae</taxon>
        <taxon>Mycosphaerellales</taxon>
        <taxon>Teratosphaeriaceae</taxon>
        <taxon>Elasticomyces</taxon>
    </lineage>
</organism>
<protein>
    <recommendedName>
        <fullName evidence="3">RRM domain-containing protein</fullName>
    </recommendedName>
</protein>
<feature type="compositionally biased region" description="Polar residues" evidence="2">
    <location>
        <begin position="1"/>
        <end position="14"/>
    </location>
</feature>
<evidence type="ECO:0000259" key="3">
    <source>
        <dbReference type="PROSITE" id="PS50102"/>
    </source>
</evidence>